<evidence type="ECO:0000313" key="3">
    <source>
        <dbReference type="Proteomes" id="UP000193986"/>
    </source>
</evidence>
<dbReference type="AlphaFoldDB" id="A0A1Y2BLL8"/>
<evidence type="ECO:0000256" key="1">
    <source>
        <dbReference type="SAM" id="MobiDB-lite"/>
    </source>
</evidence>
<name>A0A1Y2BLL8_9TREE</name>
<dbReference type="Proteomes" id="UP000193986">
    <property type="component" value="Unassembled WGS sequence"/>
</dbReference>
<comment type="caution">
    <text evidence="2">The sequence shown here is derived from an EMBL/GenBank/DDBJ whole genome shotgun (WGS) entry which is preliminary data.</text>
</comment>
<dbReference type="InterPro" id="IPR001020">
    <property type="entry name" value="PTS_HPr_His_P_site"/>
</dbReference>
<evidence type="ECO:0000313" key="2">
    <source>
        <dbReference type="EMBL" id="ORY35570.1"/>
    </source>
</evidence>
<dbReference type="EMBL" id="MCFC01000001">
    <property type="protein sequence ID" value="ORY35570.1"/>
    <property type="molecule type" value="Genomic_DNA"/>
</dbReference>
<protein>
    <submittedName>
        <fullName evidence="2">Uncharacterized protein</fullName>
    </submittedName>
</protein>
<sequence>MKAPSCLSCRESGREGLHARPASRRAGQSIISMYLSIQKENYKGWGMKTTWENPAAST</sequence>
<accession>A0A1Y2BLL8</accession>
<proteinExistence type="predicted"/>
<gene>
    <name evidence="2" type="ORF">BCR39DRAFT_510862</name>
</gene>
<reference evidence="2 3" key="1">
    <citation type="submission" date="2016-07" db="EMBL/GenBank/DDBJ databases">
        <title>Pervasive Adenine N6-methylation of Active Genes in Fungi.</title>
        <authorList>
            <consortium name="DOE Joint Genome Institute"/>
            <person name="Mondo S.J."/>
            <person name="Dannebaum R.O."/>
            <person name="Kuo R.C."/>
            <person name="Labutti K."/>
            <person name="Haridas S."/>
            <person name="Kuo A."/>
            <person name="Salamov A."/>
            <person name="Ahrendt S.R."/>
            <person name="Lipzen A."/>
            <person name="Sullivan W."/>
            <person name="Andreopoulos W.B."/>
            <person name="Clum A."/>
            <person name="Lindquist E."/>
            <person name="Daum C."/>
            <person name="Ramamoorthy G.K."/>
            <person name="Gryganskyi A."/>
            <person name="Culley D."/>
            <person name="Magnuson J.K."/>
            <person name="James T.Y."/>
            <person name="O'Malley M.A."/>
            <person name="Stajich J.E."/>
            <person name="Spatafora J.W."/>
            <person name="Visel A."/>
            <person name="Grigoriev I.V."/>
        </authorList>
    </citation>
    <scope>NUCLEOTIDE SEQUENCE [LARGE SCALE GENOMIC DNA]</scope>
    <source>
        <strain evidence="2 3">68-887.2</strain>
    </source>
</reference>
<feature type="region of interest" description="Disordered" evidence="1">
    <location>
        <begin position="1"/>
        <end position="23"/>
    </location>
</feature>
<keyword evidence="3" id="KW-1185">Reference proteome</keyword>
<organism evidence="2 3">
    <name type="scientific">Naematelia encephala</name>
    <dbReference type="NCBI Taxonomy" id="71784"/>
    <lineage>
        <taxon>Eukaryota</taxon>
        <taxon>Fungi</taxon>
        <taxon>Dikarya</taxon>
        <taxon>Basidiomycota</taxon>
        <taxon>Agaricomycotina</taxon>
        <taxon>Tremellomycetes</taxon>
        <taxon>Tremellales</taxon>
        <taxon>Naemateliaceae</taxon>
        <taxon>Naematelia</taxon>
    </lineage>
</organism>
<dbReference type="PROSITE" id="PS00369">
    <property type="entry name" value="PTS_HPR_HIS"/>
    <property type="match status" value="1"/>
</dbReference>
<dbReference type="InParanoid" id="A0A1Y2BLL8"/>